<keyword evidence="2" id="KW-0238">DNA-binding</keyword>
<dbReference type="Pfam" id="PF12833">
    <property type="entry name" value="HTH_18"/>
    <property type="match status" value="1"/>
</dbReference>
<keyword evidence="3" id="KW-0804">Transcription</keyword>
<reference evidence="6" key="1">
    <citation type="submission" date="2019-12" db="EMBL/GenBank/DDBJ databases">
        <authorList>
            <person name="Awala S.I."/>
            <person name="Rhee S.K."/>
        </authorList>
    </citation>
    <scope>NUCLEOTIDE SEQUENCE [LARGE SCALE GENOMIC DNA]</scope>
    <source>
        <strain evidence="6">IM1</strain>
    </source>
</reference>
<dbReference type="InterPro" id="IPR035418">
    <property type="entry name" value="AraC-bd_2"/>
</dbReference>
<dbReference type="SMART" id="SM00342">
    <property type="entry name" value="HTH_ARAC"/>
    <property type="match status" value="1"/>
</dbReference>
<keyword evidence="6" id="KW-1185">Reference proteome</keyword>
<evidence type="ECO:0000256" key="2">
    <source>
        <dbReference type="ARBA" id="ARBA00023125"/>
    </source>
</evidence>
<gene>
    <name evidence="5" type="ORF">GNH96_01920</name>
</gene>
<evidence type="ECO:0000256" key="3">
    <source>
        <dbReference type="ARBA" id="ARBA00023163"/>
    </source>
</evidence>
<dbReference type="InterPro" id="IPR018062">
    <property type="entry name" value="HTH_AraC-typ_CS"/>
</dbReference>
<dbReference type="Gene3D" id="1.10.10.60">
    <property type="entry name" value="Homeodomain-like"/>
    <property type="match status" value="1"/>
</dbReference>
<evidence type="ECO:0000256" key="1">
    <source>
        <dbReference type="ARBA" id="ARBA00023015"/>
    </source>
</evidence>
<keyword evidence="1" id="KW-0805">Transcription regulation</keyword>
<dbReference type="PROSITE" id="PS00041">
    <property type="entry name" value="HTH_ARAC_FAMILY_1"/>
    <property type="match status" value="1"/>
</dbReference>
<protein>
    <submittedName>
        <fullName evidence="5">Helix-turn-helix domain-containing protein</fullName>
    </submittedName>
</protein>
<feature type="domain" description="HTH araC/xylS-type" evidence="4">
    <location>
        <begin position="221"/>
        <end position="322"/>
    </location>
</feature>
<dbReference type="PANTHER" id="PTHR46796:SF6">
    <property type="entry name" value="ARAC SUBFAMILY"/>
    <property type="match status" value="1"/>
</dbReference>
<dbReference type="PRINTS" id="PR00032">
    <property type="entry name" value="HTHARAC"/>
</dbReference>
<dbReference type="InterPro" id="IPR050204">
    <property type="entry name" value="AraC_XylS_family_regulators"/>
</dbReference>
<dbReference type="InterPro" id="IPR018060">
    <property type="entry name" value="HTH_AraC"/>
</dbReference>
<organism evidence="5 6">
    <name type="scientific">Methylococcus geothermalis</name>
    <dbReference type="NCBI Taxonomy" id="2681310"/>
    <lineage>
        <taxon>Bacteria</taxon>
        <taxon>Pseudomonadati</taxon>
        <taxon>Pseudomonadota</taxon>
        <taxon>Gammaproteobacteria</taxon>
        <taxon>Methylococcales</taxon>
        <taxon>Methylococcaceae</taxon>
        <taxon>Methylococcus</taxon>
    </lineage>
</organism>
<evidence type="ECO:0000313" key="5">
    <source>
        <dbReference type="EMBL" id="QJD28840.1"/>
    </source>
</evidence>
<dbReference type="Proteomes" id="UP000503004">
    <property type="component" value="Chromosome"/>
</dbReference>
<dbReference type="SUPFAM" id="SSF46689">
    <property type="entry name" value="Homeodomain-like"/>
    <property type="match status" value="1"/>
</dbReference>
<dbReference type="GO" id="GO:0003700">
    <property type="term" value="F:DNA-binding transcription factor activity"/>
    <property type="evidence" value="ECO:0007669"/>
    <property type="project" value="InterPro"/>
</dbReference>
<name>A0A858Q4R7_9GAMM</name>
<proteinExistence type="predicted"/>
<dbReference type="InterPro" id="IPR009057">
    <property type="entry name" value="Homeodomain-like_sf"/>
</dbReference>
<dbReference type="PROSITE" id="PS01124">
    <property type="entry name" value="HTH_ARAC_FAMILY_2"/>
    <property type="match status" value="1"/>
</dbReference>
<dbReference type="AlphaFoldDB" id="A0A858Q4R7"/>
<sequence>MNSELLFDSAALPERDRFDSWREVFCSKMWGLDIVPTDPCPFFARCRFVSLGAVGVGRNELSGADYIRTPESVRAHDSDDFGFHLCLRGGSRIVQAGRHAEMVGLSGTLLASDQPGIVSILSKSGIDRYQGYCLHLPRKGLLQRVPRAERHLAEVISARQPLSLLVQYLDLVFSNDAALQQPELNELAGEHVLDIIALLLEPRSDAAYQSGRGGLRAARRTALLKYLEQHYRDDRLSVKTAAAALGISESYLHRLMAESGESFTETVNRLRLEQAKRMLEDPGCDRLRIGEIAFATGFSDFTYFNRLFRRRFGDTPGAFRADRPERRKAVRSMAMGARPCREE</sequence>
<accession>A0A858Q4R7</accession>
<dbReference type="PANTHER" id="PTHR46796">
    <property type="entry name" value="HTH-TYPE TRANSCRIPTIONAL ACTIVATOR RHAS-RELATED"/>
    <property type="match status" value="1"/>
</dbReference>
<dbReference type="InterPro" id="IPR020449">
    <property type="entry name" value="Tscrpt_reg_AraC-type_HTH"/>
</dbReference>
<dbReference type="EMBL" id="CP046565">
    <property type="protein sequence ID" value="QJD28840.1"/>
    <property type="molecule type" value="Genomic_DNA"/>
</dbReference>
<evidence type="ECO:0000313" key="6">
    <source>
        <dbReference type="Proteomes" id="UP000503004"/>
    </source>
</evidence>
<dbReference type="RefSeq" id="WP_169601772.1">
    <property type="nucleotide sequence ID" value="NZ_CP046565.1"/>
</dbReference>
<dbReference type="GO" id="GO:0043565">
    <property type="term" value="F:sequence-specific DNA binding"/>
    <property type="evidence" value="ECO:0007669"/>
    <property type="project" value="InterPro"/>
</dbReference>
<dbReference type="Pfam" id="PF14525">
    <property type="entry name" value="AraC_binding_2"/>
    <property type="match status" value="1"/>
</dbReference>
<evidence type="ECO:0000259" key="4">
    <source>
        <dbReference type="PROSITE" id="PS01124"/>
    </source>
</evidence>
<dbReference type="KEGG" id="metu:GNH96_01920"/>